<dbReference type="FunFam" id="3.30.160.60:FF:001666">
    <property type="entry name" value="MDS1 and EVI1 complex locus"/>
    <property type="match status" value="1"/>
</dbReference>
<evidence type="ECO:0000313" key="13">
    <source>
        <dbReference type="Proteomes" id="UP001153620"/>
    </source>
</evidence>
<keyword evidence="4 7" id="KW-0863">Zinc-finger</keyword>
<protein>
    <submittedName>
        <fullName evidence="12">Uncharacterized protein</fullName>
    </submittedName>
</protein>
<feature type="binding site" evidence="8">
    <location>
        <position position="11"/>
    </location>
    <ligand>
        <name>Zn(2+)</name>
        <dbReference type="ChEBI" id="CHEBI:29105"/>
    </ligand>
</feature>
<dbReference type="AlphaFoldDB" id="A0A9N9S7Y3"/>
<evidence type="ECO:0000259" key="10">
    <source>
        <dbReference type="PROSITE" id="PS50157"/>
    </source>
</evidence>
<name>A0A9N9S7Y3_9DIPT</name>
<dbReference type="SMART" id="SM00355">
    <property type="entry name" value="ZnF_C2H2"/>
    <property type="match status" value="6"/>
</dbReference>
<feature type="domain" description="C2H2-type" evidence="10">
    <location>
        <begin position="441"/>
        <end position="468"/>
    </location>
</feature>
<keyword evidence="5 8" id="KW-0862">Zinc</keyword>
<evidence type="ECO:0000256" key="4">
    <source>
        <dbReference type="ARBA" id="ARBA00022771"/>
    </source>
</evidence>
<dbReference type="SUPFAM" id="SSF57716">
    <property type="entry name" value="Glucocorticoid receptor-like (DNA-binding domain)"/>
    <property type="match status" value="1"/>
</dbReference>
<feature type="domain" description="ZAD" evidence="11">
    <location>
        <begin position="6"/>
        <end position="77"/>
    </location>
</feature>
<gene>
    <name evidence="12" type="ORF">CHIRRI_LOCUS15174</name>
</gene>
<evidence type="ECO:0000256" key="6">
    <source>
        <dbReference type="ARBA" id="ARBA00023242"/>
    </source>
</evidence>
<dbReference type="Gene3D" id="3.40.1800.20">
    <property type="match status" value="1"/>
</dbReference>
<feature type="domain" description="C2H2-type" evidence="10">
    <location>
        <begin position="352"/>
        <end position="379"/>
    </location>
</feature>
<dbReference type="Gene3D" id="3.30.160.60">
    <property type="entry name" value="Classic Zinc Finger"/>
    <property type="match status" value="5"/>
</dbReference>
<keyword evidence="13" id="KW-1185">Reference proteome</keyword>
<reference evidence="12" key="1">
    <citation type="submission" date="2022-01" db="EMBL/GenBank/DDBJ databases">
        <authorList>
            <person name="King R."/>
        </authorList>
    </citation>
    <scope>NUCLEOTIDE SEQUENCE</scope>
</reference>
<dbReference type="Pfam" id="PF00096">
    <property type="entry name" value="zf-C2H2"/>
    <property type="match status" value="4"/>
</dbReference>
<dbReference type="PROSITE" id="PS00028">
    <property type="entry name" value="ZINC_FINGER_C2H2_1"/>
    <property type="match status" value="5"/>
</dbReference>
<dbReference type="SUPFAM" id="SSF57667">
    <property type="entry name" value="beta-beta-alpha zinc fingers"/>
    <property type="match status" value="2"/>
</dbReference>
<dbReference type="InterPro" id="IPR036236">
    <property type="entry name" value="Znf_C2H2_sf"/>
</dbReference>
<dbReference type="PROSITE" id="PS50157">
    <property type="entry name" value="ZINC_FINGER_C2H2_2"/>
    <property type="match status" value="6"/>
</dbReference>
<dbReference type="InterPro" id="IPR012934">
    <property type="entry name" value="Znf_AD"/>
</dbReference>
<accession>A0A9N9S7Y3</accession>
<feature type="binding site" evidence="8">
    <location>
        <position position="53"/>
    </location>
    <ligand>
        <name>Zn(2+)</name>
        <dbReference type="ChEBI" id="CHEBI:29105"/>
    </ligand>
</feature>
<evidence type="ECO:0000256" key="8">
    <source>
        <dbReference type="PROSITE-ProRule" id="PRU01263"/>
    </source>
</evidence>
<organism evidence="12 13">
    <name type="scientific">Chironomus riparius</name>
    <dbReference type="NCBI Taxonomy" id="315576"/>
    <lineage>
        <taxon>Eukaryota</taxon>
        <taxon>Metazoa</taxon>
        <taxon>Ecdysozoa</taxon>
        <taxon>Arthropoda</taxon>
        <taxon>Hexapoda</taxon>
        <taxon>Insecta</taxon>
        <taxon>Pterygota</taxon>
        <taxon>Neoptera</taxon>
        <taxon>Endopterygota</taxon>
        <taxon>Diptera</taxon>
        <taxon>Nematocera</taxon>
        <taxon>Chironomoidea</taxon>
        <taxon>Chironomidae</taxon>
        <taxon>Chironominae</taxon>
        <taxon>Chironomus</taxon>
    </lineage>
</organism>
<evidence type="ECO:0000259" key="11">
    <source>
        <dbReference type="PROSITE" id="PS51915"/>
    </source>
</evidence>
<feature type="binding site" evidence="8">
    <location>
        <position position="50"/>
    </location>
    <ligand>
        <name>Zn(2+)</name>
        <dbReference type="ChEBI" id="CHEBI:29105"/>
    </ligand>
</feature>
<feature type="domain" description="C2H2-type" evidence="10">
    <location>
        <begin position="321"/>
        <end position="350"/>
    </location>
</feature>
<keyword evidence="2 8" id="KW-0479">Metal-binding</keyword>
<keyword evidence="3" id="KW-0677">Repeat</keyword>
<dbReference type="InterPro" id="IPR013087">
    <property type="entry name" value="Znf_C2H2_type"/>
</dbReference>
<comment type="subcellular location">
    <subcellularLocation>
        <location evidence="1">Nucleus</location>
    </subcellularLocation>
</comment>
<dbReference type="Proteomes" id="UP001153620">
    <property type="component" value="Chromosome 4"/>
</dbReference>
<evidence type="ECO:0000256" key="7">
    <source>
        <dbReference type="PROSITE-ProRule" id="PRU00042"/>
    </source>
</evidence>
<feature type="domain" description="C2H2-type" evidence="10">
    <location>
        <begin position="468"/>
        <end position="493"/>
    </location>
</feature>
<evidence type="ECO:0000313" key="12">
    <source>
        <dbReference type="EMBL" id="CAG9812369.1"/>
    </source>
</evidence>
<dbReference type="PANTHER" id="PTHR24394">
    <property type="entry name" value="ZINC FINGER PROTEIN"/>
    <property type="match status" value="1"/>
</dbReference>
<dbReference type="PANTHER" id="PTHR24394:SF44">
    <property type="entry name" value="ZINC FINGER PROTEIN 271-LIKE"/>
    <property type="match status" value="1"/>
</dbReference>
<evidence type="ECO:0000256" key="2">
    <source>
        <dbReference type="ARBA" id="ARBA00022723"/>
    </source>
</evidence>
<dbReference type="SMART" id="SM00868">
    <property type="entry name" value="zf-AD"/>
    <property type="match status" value="1"/>
</dbReference>
<feature type="domain" description="C2H2-type" evidence="10">
    <location>
        <begin position="380"/>
        <end position="407"/>
    </location>
</feature>
<dbReference type="EMBL" id="OU895880">
    <property type="protein sequence ID" value="CAG9812369.1"/>
    <property type="molecule type" value="Genomic_DNA"/>
</dbReference>
<dbReference type="GO" id="GO:0008270">
    <property type="term" value="F:zinc ion binding"/>
    <property type="evidence" value="ECO:0007669"/>
    <property type="project" value="UniProtKB-UniRule"/>
</dbReference>
<dbReference type="GO" id="GO:0000981">
    <property type="term" value="F:DNA-binding transcription factor activity, RNA polymerase II-specific"/>
    <property type="evidence" value="ECO:0007669"/>
    <property type="project" value="TreeGrafter"/>
</dbReference>
<dbReference type="GO" id="GO:0005634">
    <property type="term" value="C:nucleus"/>
    <property type="evidence" value="ECO:0007669"/>
    <property type="project" value="UniProtKB-SubCell"/>
</dbReference>
<sequence>MTNLEDLCRICLSAEFEDLHQIFEESLSNKIIIITGMDLLQTDALPKKICRNCRLQLEKSYYFRMTAKQSEIRLKKFMRLKNQNKEANHVLQKDYIDDDIEEYEEQLSETYCYFNDISQQIEDEKRKVIHEELIKLKSKFELPETPEKALFIPKRPAGKPVVLLNKCPQNASSSNLVPTLRRKRKTDEIESELPIEISEVQMVDNGEYEIRILQTDAEGNEELQLVEIEKFEKHPQIEIIPENAIVEFHEVIEDVLETVEKKKSPAKKKAKKISKPVSEPENPEPAKSPQVVQDPATEYYFKIIDESDEPEVDENNEKKIFQCAYKDCKEAFSRRQQCKTHYYNHLAVDSNYSCKHCSKKFKVQSALERHERVHNNSKPFICETCNKGFSQKEMLKRHLMIHLPIEEAKFVCHICNKRFRQKDPMRQHILKVHSNTDVMKKRCHLCEKEFAHSSGLSRHLLNHTGKKFTCEICQRIFTDKSAFKRHGSVHSKS</sequence>
<feature type="domain" description="C2H2-type" evidence="10">
    <location>
        <begin position="410"/>
        <end position="438"/>
    </location>
</feature>
<keyword evidence="6" id="KW-0539">Nucleus</keyword>
<evidence type="ECO:0000256" key="1">
    <source>
        <dbReference type="ARBA" id="ARBA00004123"/>
    </source>
</evidence>
<feature type="binding site" evidence="8">
    <location>
        <position position="8"/>
    </location>
    <ligand>
        <name>Zn(2+)</name>
        <dbReference type="ChEBI" id="CHEBI:29105"/>
    </ligand>
</feature>
<proteinExistence type="predicted"/>
<feature type="region of interest" description="Disordered" evidence="9">
    <location>
        <begin position="267"/>
        <end position="291"/>
    </location>
</feature>
<dbReference type="OrthoDB" id="8922241at2759"/>
<evidence type="ECO:0000256" key="9">
    <source>
        <dbReference type="SAM" id="MobiDB-lite"/>
    </source>
</evidence>
<evidence type="ECO:0000256" key="5">
    <source>
        <dbReference type="ARBA" id="ARBA00022833"/>
    </source>
</evidence>
<dbReference type="PROSITE" id="PS51915">
    <property type="entry name" value="ZAD"/>
    <property type="match status" value="1"/>
</dbReference>
<reference evidence="12" key="2">
    <citation type="submission" date="2022-10" db="EMBL/GenBank/DDBJ databases">
        <authorList>
            <consortium name="ENA_rothamsted_submissions"/>
            <consortium name="culmorum"/>
            <person name="King R."/>
        </authorList>
    </citation>
    <scope>NUCLEOTIDE SEQUENCE</scope>
</reference>
<evidence type="ECO:0000256" key="3">
    <source>
        <dbReference type="ARBA" id="ARBA00022737"/>
    </source>
</evidence>
<dbReference type="Pfam" id="PF07776">
    <property type="entry name" value="zf-AD"/>
    <property type="match status" value="1"/>
</dbReference>